<dbReference type="RefSeq" id="WP_054735539.1">
    <property type="nucleotide sequence ID" value="NZ_AZFZ01000046.1"/>
</dbReference>
<dbReference type="PANTHER" id="PTHR30055">
    <property type="entry name" value="HTH-TYPE TRANSCRIPTIONAL REGULATOR RUTR"/>
    <property type="match status" value="1"/>
</dbReference>
<evidence type="ECO:0000259" key="3">
    <source>
        <dbReference type="PROSITE" id="PS50977"/>
    </source>
</evidence>
<feature type="domain" description="HTH tetR-type" evidence="3">
    <location>
        <begin position="13"/>
        <end position="73"/>
    </location>
</feature>
<dbReference type="EMBL" id="AZFZ01000046">
    <property type="protein sequence ID" value="KRM41994.1"/>
    <property type="molecule type" value="Genomic_DNA"/>
</dbReference>
<dbReference type="Proteomes" id="UP000051010">
    <property type="component" value="Unassembled WGS sequence"/>
</dbReference>
<protein>
    <submittedName>
        <fullName evidence="4">Transcriptional regulator, TetR family</fullName>
    </submittedName>
</protein>
<gene>
    <name evidence="4" type="ORF">FD47_GL001975</name>
</gene>
<dbReference type="InterPro" id="IPR001647">
    <property type="entry name" value="HTH_TetR"/>
</dbReference>
<keyword evidence="1 2" id="KW-0238">DNA-binding</keyword>
<evidence type="ECO:0000256" key="1">
    <source>
        <dbReference type="ARBA" id="ARBA00023125"/>
    </source>
</evidence>
<name>A0A0R1YII9_9LACO</name>
<proteinExistence type="predicted"/>
<dbReference type="InterPro" id="IPR050109">
    <property type="entry name" value="HTH-type_TetR-like_transc_reg"/>
</dbReference>
<sequence length="204" mass="23005">MTETGKPQRRRGKVLENAILDATWHLIQTTGYLDMTMDAIAQTAQTNKNAIYRRWKTKLDVAIAALRKNVPFKAFYLPDNGNLRDDLIELFSESVPLATLIGVKNIKEIARDRLAAMKQGDSIIPPRGPQSSLNRNVLTTNLLAVLHAAFERGELKTDPDKFDPAILNLPLLLMLSRIISERDYDVKTVTFFTDKVLLPVFEAQ</sequence>
<feature type="DNA-binding region" description="H-T-H motif" evidence="2">
    <location>
        <begin position="36"/>
        <end position="55"/>
    </location>
</feature>
<dbReference type="PANTHER" id="PTHR30055:SF148">
    <property type="entry name" value="TETR-FAMILY TRANSCRIPTIONAL REGULATOR"/>
    <property type="match status" value="1"/>
</dbReference>
<dbReference type="AlphaFoldDB" id="A0A0R1YII9"/>
<dbReference type="PROSITE" id="PS50977">
    <property type="entry name" value="HTH_TETR_2"/>
    <property type="match status" value="1"/>
</dbReference>
<dbReference type="InterPro" id="IPR009057">
    <property type="entry name" value="Homeodomain-like_sf"/>
</dbReference>
<comment type="caution">
    <text evidence="4">The sequence shown here is derived from an EMBL/GenBank/DDBJ whole genome shotgun (WGS) entry which is preliminary data.</text>
</comment>
<dbReference type="Gene3D" id="1.10.357.10">
    <property type="entry name" value="Tetracycline Repressor, domain 2"/>
    <property type="match status" value="1"/>
</dbReference>
<accession>A0A0R1YII9</accession>
<dbReference type="GO" id="GO:0003700">
    <property type="term" value="F:DNA-binding transcription factor activity"/>
    <property type="evidence" value="ECO:0007669"/>
    <property type="project" value="TreeGrafter"/>
</dbReference>
<dbReference type="SUPFAM" id="SSF46689">
    <property type="entry name" value="Homeodomain-like"/>
    <property type="match status" value="1"/>
</dbReference>
<evidence type="ECO:0000313" key="5">
    <source>
        <dbReference type="Proteomes" id="UP000051010"/>
    </source>
</evidence>
<dbReference type="GO" id="GO:0000976">
    <property type="term" value="F:transcription cis-regulatory region binding"/>
    <property type="evidence" value="ECO:0007669"/>
    <property type="project" value="TreeGrafter"/>
</dbReference>
<reference evidence="4 5" key="1">
    <citation type="journal article" date="2015" name="Genome Announc.">
        <title>Expanding the biotechnology potential of lactobacilli through comparative genomics of 213 strains and associated genera.</title>
        <authorList>
            <person name="Sun Z."/>
            <person name="Harris H.M."/>
            <person name="McCann A."/>
            <person name="Guo C."/>
            <person name="Argimon S."/>
            <person name="Zhang W."/>
            <person name="Yang X."/>
            <person name="Jeffery I.B."/>
            <person name="Cooney J.C."/>
            <person name="Kagawa T.F."/>
            <person name="Liu W."/>
            <person name="Song Y."/>
            <person name="Salvetti E."/>
            <person name="Wrobel A."/>
            <person name="Rasinkangas P."/>
            <person name="Parkhill J."/>
            <person name="Rea M.C."/>
            <person name="O'Sullivan O."/>
            <person name="Ritari J."/>
            <person name="Douillard F.P."/>
            <person name="Paul Ross R."/>
            <person name="Yang R."/>
            <person name="Briner A.E."/>
            <person name="Felis G.E."/>
            <person name="de Vos W.M."/>
            <person name="Barrangou R."/>
            <person name="Klaenhammer T.R."/>
            <person name="Caufield P.W."/>
            <person name="Cui Y."/>
            <person name="Zhang H."/>
            <person name="O'Toole P.W."/>
        </authorList>
    </citation>
    <scope>NUCLEOTIDE SEQUENCE [LARGE SCALE GENOMIC DNA]</scope>
    <source>
        <strain evidence="4 5">DSM 18390</strain>
    </source>
</reference>
<evidence type="ECO:0000313" key="4">
    <source>
        <dbReference type="EMBL" id="KRM41994.1"/>
    </source>
</evidence>
<dbReference type="Pfam" id="PF00440">
    <property type="entry name" value="TetR_N"/>
    <property type="match status" value="1"/>
</dbReference>
<dbReference type="PATRIC" id="fig|1423786.4.peg.2081"/>
<organism evidence="4 5">
    <name type="scientific">Lentilactobacillus parafarraginis DSM 18390 = JCM 14109</name>
    <dbReference type="NCBI Taxonomy" id="1423786"/>
    <lineage>
        <taxon>Bacteria</taxon>
        <taxon>Bacillati</taxon>
        <taxon>Bacillota</taxon>
        <taxon>Bacilli</taxon>
        <taxon>Lactobacillales</taxon>
        <taxon>Lactobacillaceae</taxon>
        <taxon>Lentilactobacillus</taxon>
    </lineage>
</organism>
<evidence type="ECO:0000256" key="2">
    <source>
        <dbReference type="PROSITE-ProRule" id="PRU00335"/>
    </source>
</evidence>